<accession>A0A0F9KWX4</accession>
<dbReference type="AlphaFoldDB" id="A0A0F9KWX4"/>
<evidence type="ECO:0000313" key="1">
    <source>
        <dbReference type="EMBL" id="KKM86854.1"/>
    </source>
</evidence>
<dbReference type="EMBL" id="LAZR01007190">
    <property type="protein sequence ID" value="KKM86854.1"/>
    <property type="molecule type" value="Genomic_DNA"/>
</dbReference>
<protein>
    <submittedName>
        <fullName evidence="1">Uncharacterized protein</fullName>
    </submittedName>
</protein>
<comment type="caution">
    <text evidence="1">The sequence shown here is derived from an EMBL/GenBank/DDBJ whole genome shotgun (WGS) entry which is preliminary data.</text>
</comment>
<dbReference type="InterPro" id="IPR046250">
    <property type="entry name" value="DUF6283"/>
</dbReference>
<dbReference type="Pfam" id="PF19800">
    <property type="entry name" value="DUF6283"/>
    <property type="match status" value="1"/>
</dbReference>
<reference evidence="1" key="1">
    <citation type="journal article" date="2015" name="Nature">
        <title>Complex archaea that bridge the gap between prokaryotes and eukaryotes.</title>
        <authorList>
            <person name="Spang A."/>
            <person name="Saw J.H."/>
            <person name="Jorgensen S.L."/>
            <person name="Zaremba-Niedzwiedzka K."/>
            <person name="Martijn J."/>
            <person name="Lind A.E."/>
            <person name="van Eijk R."/>
            <person name="Schleper C."/>
            <person name="Guy L."/>
            <person name="Ettema T.J."/>
        </authorList>
    </citation>
    <scope>NUCLEOTIDE SEQUENCE</scope>
</reference>
<name>A0A0F9KWX4_9ZZZZ</name>
<organism evidence="1">
    <name type="scientific">marine sediment metagenome</name>
    <dbReference type="NCBI Taxonomy" id="412755"/>
    <lineage>
        <taxon>unclassified sequences</taxon>
        <taxon>metagenomes</taxon>
        <taxon>ecological metagenomes</taxon>
    </lineage>
</organism>
<proteinExistence type="predicted"/>
<gene>
    <name evidence="1" type="ORF">LCGC14_1274800</name>
</gene>
<sequence length="146" mass="16204">MKQAKRLKVPPQACTTCPYRRDTPPGIWAPKEYERLRNYDAQIHELANPIDGLKIFHCHQESITNQPTICRGWLSVHREAAAVGLAISLGAIGPEDVPINSEQLYYATGNEAADAGLAGVGDPNDEAQRAIDRLLLRGEFKLREDE</sequence>